<dbReference type="GO" id="GO:0005886">
    <property type="term" value="C:plasma membrane"/>
    <property type="evidence" value="ECO:0007669"/>
    <property type="project" value="UniProtKB-SubCell"/>
</dbReference>
<keyword evidence="6 7" id="KW-0472">Membrane</keyword>
<dbReference type="PANTHER" id="PTHR30151:SF41">
    <property type="entry name" value="ABC TRANSPORTER PERMEASE PROTEIN"/>
    <property type="match status" value="1"/>
</dbReference>
<dbReference type="InterPro" id="IPR035906">
    <property type="entry name" value="MetI-like_sf"/>
</dbReference>
<dbReference type="PROSITE" id="PS50928">
    <property type="entry name" value="ABC_TM1"/>
    <property type="match status" value="1"/>
</dbReference>
<accession>A0A1P8WPK3</accession>
<dbReference type="InterPro" id="IPR000515">
    <property type="entry name" value="MetI-like"/>
</dbReference>
<keyword evidence="4 7" id="KW-0812">Transmembrane</keyword>
<keyword evidence="2 7" id="KW-0813">Transport</keyword>
<evidence type="ECO:0000256" key="4">
    <source>
        <dbReference type="ARBA" id="ARBA00022692"/>
    </source>
</evidence>
<dbReference type="Proteomes" id="UP000187735">
    <property type="component" value="Chromosome"/>
</dbReference>
<dbReference type="AlphaFoldDB" id="A0A1P8WPK3"/>
<dbReference type="CDD" id="cd06261">
    <property type="entry name" value="TM_PBP2"/>
    <property type="match status" value="1"/>
</dbReference>
<dbReference type="Pfam" id="PF00528">
    <property type="entry name" value="BPD_transp_1"/>
    <property type="match status" value="1"/>
</dbReference>
<dbReference type="STRING" id="1891926.Fuma_05646"/>
<name>A0A1P8WPK3_9PLAN</name>
<evidence type="ECO:0000256" key="1">
    <source>
        <dbReference type="ARBA" id="ARBA00004651"/>
    </source>
</evidence>
<organism evidence="9 10">
    <name type="scientific">Fuerstiella marisgermanici</name>
    <dbReference type="NCBI Taxonomy" id="1891926"/>
    <lineage>
        <taxon>Bacteria</taxon>
        <taxon>Pseudomonadati</taxon>
        <taxon>Planctomycetota</taxon>
        <taxon>Planctomycetia</taxon>
        <taxon>Planctomycetales</taxon>
        <taxon>Planctomycetaceae</taxon>
        <taxon>Fuerstiella</taxon>
    </lineage>
</organism>
<feature type="transmembrane region" description="Helical" evidence="7">
    <location>
        <begin position="179"/>
        <end position="200"/>
    </location>
</feature>
<evidence type="ECO:0000256" key="5">
    <source>
        <dbReference type="ARBA" id="ARBA00022989"/>
    </source>
</evidence>
<comment type="similarity">
    <text evidence="7">Belongs to the binding-protein-dependent transport system permease family.</text>
</comment>
<dbReference type="SUPFAM" id="SSF161098">
    <property type="entry name" value="MetI-like"/>
    <property type="match status" value="1"/>
</dbReference>
<feature type="domain" description="ABC transmembrane type-1" evidence="8">
    <location>
        <begin position="64"/>
        <end position="250"/>
    </location>
</feature>
<dbReference type="Gene3D" id="1.10.3720.10">
    <property type="entry name" value="MetI-like"/>
    <property type="match status" value="1"/>
</dbReference>
<feature type="transmembrane region" description="Helical" evidence="7">
    <location>
        <begin position="70"/>
        <end position="90"/>
    </location>
</feature>
<reference evidence="9 10" key="1">
    <citation type="journal article" date="2016" name="Front. Microbiol.">
        <title>Fuerstia marisgermanicae gen. nov., sp. nov., an Unusual Member of the Phylum Planctomycetes from the German Wadden Sea.</title>
        <authorList>
            <person name="Kohn T."/>
            <person name="Heuer A."/>
            <person name="Jogler M."/>
            <person name="Vollmers J."/>
            <person name="Boedeker C."/>
            <person name="Bunk B."/>
            <person name="Rast P."/>
            <person name="Borchert D."/>
            <person name="Glockner I."/>
            <person name="Freese H.M."/>
            <person name="Klenk H.P."/>
            <person name="Overmann J."/>
            <person name="Kaster A.K."/>
            <person name="Rohde M."/>
            <person name="Wiegand S."/>
            <person name="Jogler C."/>
        </authorList>
    </citation>
    <scope>NUCLEOTIDE SEQUENCE [LARGE SCALE GENOMIC DNA]</scope>
    <source>
        <strain evidence="9 10">NH11</strain>
    </source>
</reference>
<dbReference type="GO" id="GO:0055085">
    <property type="term" value="P:transmembrane transport"/>
    <property type="evidence" value="ECO:0007669"/>
    <property type="project" value="InterPro"/>
</dbReference>
<evidence type="ECO:0000256" key="3">
    <source>
        <dbReference type="ARBA" id="ARBA00022475"/>
    </source>
</evidence>
<evidence type="ECO:0000256" key="6">
    <source>
        <dbReference type="ARBA" id="ARBA00023136"/>
    </source>
</evidence>
<protein>
    <submittedName>
        <fullName evidence="9">Aliphatic sulfonates transport permease protein SsuC</fullName>
    </submittedName>
</protein>
<evidence type="ECO:0000256" key="7">
    <source>
        <dbReference type="RuleBase" id="RU363032"/>
    </source>
</evidence>
<evidence type="ECO:0000256" key="2">
    <source>
        <dbReference type="ARBA" id="ARBA00022448"/>
    </source>
</evidence>
<keyword evidence="5 7" id="KW-1133">Transmembrane helix</keyword>
<keyword evidence="3" id="KW-1003">Cell membrane</keyword>
<dbReference type="EMBL" id="CP017641">
    <property type="protein sequence ID" value="APZ95983.1"/>
    <property type="molecule type" value="Genomic_DNA"/>
</dbReference>
<dbReference type="RefSeq" id="WP_077027069.1">
    <property type="nucleotide sequence ID" value="NZ_CP017641.1"/>
</dbReference>
<sequence length="268" mass="28673">MKVGGFDVKSAALLVAAPLCVLICSLSLWQLVVWARDISIIVVPSPIDVARALYEHRAMLSEACWQTAKAAMTGLFGSFVIGVLGAFAFSQSRIIRSAFYPYAILLQTVPIIALAPIVVVSIGRGFYGIVIISTIISIFPVITSTTTGLLQVDANLLELFRLNNATRWQTLWKLRLPNALPYLISGLRIAGGAAIVGAIVGEFFVGDDVKGLGVLIQNKSGGFQTDELYAAVVVSTLLGVAAFVTVTVVGEWILRRFLGMSLSGVSQR</sequence>
<feature type="transmembrane region" description="Helical" evidence="7">
    <location>
        <begin position="228"/>
        <end position="254"/>
    </location>
</feature>
<dbReference type="KEGG" id="fmr:Fuma_05646"/>
<feature type="transmembrane region" description="Helical" evidence="7">
    <location>
        <begin position="12"/>
        <end position="35"/>
    </location>
</feature>
<comment type="subcellular location">
    <subcellularLocation>
        <location evidence="1 7">Cell membrane</location>
        <topology evidence="1 7">Multi-pass membrane protein</topology>
    </subcellularLocation>
</comment>
<dbReference type="PANTHER" id="PTHR30151">
    <property type="entry name" value="ALKANE SULFONATE ABC TRANSPORTER-RELATED, MEMBRANE SUBUNIT"/>
    <property type="match status" value="1"/>
</dbReference>
<feature type="transmembrane region" description="Helical" evidence="7">
    <location>
        <begin position="129"/>
        <end position="152"/>
    </location>
</feature>
<dbReference type="OrthoDB" id="9804353at2"/>
<evidence type="ECO:0000313" key="9">
    <source>
        <dbReference type="EMBL" id="APZ95983.1"/>
    </source>
</evidence>
<feature type="transmembrane region" description="Helical" evidence="7">
    <location>
        <begin position="102"/>
        <end position="123"/>
    </location>
</feature>
<evidence type="ECO:0000313" key="10">
    <source>
        <dbReference type="Proteomes" id="UP000187735"/>
    </source>
</evidence>
<proteinExistence type="inferred from homology"/>
<keyword evidence="10" id="KW-1185">Reference proteome</keyword>
<evidence type="ECO:0000259" key="8">
    <source>
        <dbReference type="PROSITE" id="PS50928"/>
    </source>
</evidence>
<gene>
    <name evidence="9" type="primary">ssuC</name>
    <name evidence="9" type="ORF">Fuma_05646</name>
</gene>